<comment type="cofactor">
    <cofactor evidence="1 10">
        <name>[4Fe-4S] cluster</name>
        <dbReference type="ChEBI" id="CHEBI:49883"/>
    </cofactor>
</comment>
<dbReference type="NCBIfam" id="TIGR01973">
    <property type="entry name" value="NuoG"/>
    <property type="match status" value="1"/>
</dbReference>
<dbReference type="FunFam" id="3.30.70.20:FF:000002">
    <property type="entry name" value="NADH-ubiquinone oxidoreductase 75 kDa subunit"/>
    <property type="match status" value="1"/>
</dbReference>
<dbReference type="InterPro" id="IPR001041">
    <property type="entry name" value="2Fe-2S_ferredoxin-type"/>
</dbReference>
<dbReference type="SUPFAM" id="SSF54292">
    <property type="entry name" value="2Fe-2S ferredoxin-like"/>
    <property type="match status" value="1"/>
</dbReference>
<dbReference type="PROSITE" id="PS00641">
    <property type="entry name" value="COMPLEX1_75K_1"/>
    <property type="match status" value="1"/>
</dbReference>
<dbReference type="InterPro" id="IPR006963">
    <property type="entry name" value="Mopterin_OxRdtase_4Fe-4S_dom"/>
</dbReference>
<dbReference type="PANTHER" id="PTHR43105:SF13">
    <property type="entry name" value="NADH-UBIQUINONE OXIDOREDUCTASE 75 KDA SUBUNIT, MITOCHONDRIAL"/>
    <property type="match status" value="1"/>
</dbReference>
<comment type="catalytic activity">
    <reaction evidence="9 10">
        <text>a quinone + NADH + 5 H(+)(in) = a quinol + NAD(+) + 4 H(+)(out)</text>
        <dbReference type="Rhea" id="RHEA:57888"/>
        <dbReference type="ChEBI" id="CHEBI:15378"/>
        <dbReference type="ChEBI" id="CHEBI:24646"/>
        <dbReference type="ChEBI" id="CHEBI:57540"/>
        <dbReference type="ChEBI" id="CHEBI:57945"/>
        <dbReference type="ChEBI" id="CHEBI:132124"/>
    </reaction>
</comment>
<dbReference type="OrthoDB" id="7376058at2"/>
<comment type="cofactor">
    <cofactor evidence="10">
        <name>[2Fe-2S] cluster</name>
        <dbReference type="ChEBI" id="CHEBI:190135"/>
    </cofactor>
    <text evidence="10">Binds 1 [2Fe-2S] cluster per subunit.</text>
</comment>
<dbReference type="SMART" id="SM00929">
    <property type="entry name" value="NADH-G_4Fe-4S_3"/>
    <property type="match status" value="1"/>
</dbReference>
<feature type="domain" description="4Fe-4S Mo/W bis-MGD-type" evidence="12">
    <location>
        <begin position="216"/>
        <end position="272"/>
    </location>
</feature>
<dbReference type="PANTHER" id="PTHR43105">
    <property type="entry name" value="RESPIRATORY NITRATE REDUCTASE"/>
    <property type="match status" value="1"/>
</dbReference>
<dbReference type="InterPro" id="IPR050123">
    <property type="entry name" value="Prok_molybdopt-oxidoreductase"/>
</dbReference>
<dbReference type="Proteomes" id="UP000197215">
    <property type="component" value="Unassembled WGS sequence"/>
</dbReference>
<dbReference type="AlphaFoldDB" id="A0A212U2G1"/>
<proteinExistence type="inferred from homology"/>
<evidence type="ECO:0000256" key="10">
    <source>
        <dbReference type="RuleBase" id="RU003525"/>
    </source>
</evidence>
<dbReference type="Gene3D" id="3.40.50.740">
    <property type="match status" value="2"/>
</dbReference>
<keyword evidence="7 10" id="KW-0411">Iron-sulfur</keyword>
<dbReference type="PROSITE" id="PS51669">
    <property type="entry name" value="4FE4S_MOW_BIS_MGD"/>
    <property type="match status" value="1"/>
</dbReference>
<keyword evidence="4 10" id="KW-0479">Metal-binding</keyword>
<accession>A0A212U2G1</accession>
<dbReference type="Pfam" id="PF13510">
    <property type="entry name" value="Fer2_4"/>
    <property type="match status" value="1"/>
</dbReference>
<dbReference type="Pfam" id="PF00384">
    <property type="entry name" value="Molybdopterin"/>
    <property type="match status" value="1"/>
</dbReference>
<dbReference type="FunFam" id="3.10.20.740:FF:000001">
    <property type="entry name" value="NADH-quinone oxidoreductase subunit G"/>
    <property type="match status" value="1"/>
</dbReference>
<evidence type="ECO:0000256" key="9">
    <source>
        <dbReference type="ARBA" id="ARBA00047712"/>
    </source>
</evidence>
<dbReference type="PROSITE" id="PS00642">
    <property type="entry name" value="COMPLEX1_75K_2"/>
    <property type="match status" value="1"/>
</dbReference>
<dbReference type="InterPro" id="IPR054351">
    <property type="entry name" value="NADH_UbQ_OxRdtase_ferredoxin"/>
</dbReference>
<gene>
    <name evidence="14" type="ORF">SAMN06295916_1604</name>
</gene>
<keyword evidence="10" id="KW-0001">2Fe-2S</keyword>
<feature type="domain" description="2Fe-2S ferredoxin-type" evidence="11">
    <location>
        <begin position="1"/>
        <end position="78"/>
    </location>
</feature>
<evidence type="ECO:0000256" key="3">
    <source>
        <dbReference type="ARBA" id="ARBA00022485"/>
    </source>
</evidence>
<evidence type="ECO:0000313" key="14">
    <source>
        <dbReference type="EMBL" id="SNC72439.1"/>
    </source>
</evidence>
<dbReference type="RefSeq" id="WP_088813530.1">
    <property type="nucleotide sequence ID" value="NZ_FYEX01000002.1"/>
</dbReference>
<dbReference type="CDD" id="cd02772">
    <property type="entry name" value="MopB_NDH-1_NuoG2"/>
    <property type="match status" value="1"/>
</dbReference>
<dbReference type="InterPro" id="IPR010228">
    <property type="entry name" value="NADH_UbQ_OxRdtase_Gsu"/>
</dbReference>
<dbReference type="Gene3D" id="3.40.228.10">
    <property type="entry name" value="Dimethylsulfoxide Reductase, domain 2"/>
    <property type="match status" value="1"/>
</dbReference>
<dbReference type="CDD" id="cd00207">
    <property type="entry name" value="fer2"/>
    <property type="match status" value="1"/>
</dbReference>
<keyword evidence="6 10" id="KW-0408">Iron</keyword>
<evidence type="ECO:0000259" key="13">
    <source>
        <dbReference type="PROSITE" id="PS51839"/>
    </source>
</evidence>
<dbReference type="Pfam" id="PF22151">
    <property type="entry name" value="Fer4_NDSU1"/>
    <property type="match status" value="1"/>
</dbReference>
<keyword evidence="5 10" id="KW-1278">Translocase</keyword>
<dbReference type="InterPro" id="IPR019574">
    <property type="entry name" value="NADH_UbQ_OxRdtase_Gsu_4Fe4S-bd"/>
</dbReference>
<evidence type="ECO:0000256" key="5">
    <source>
        <dbReference type="ARBA" id="ARBA00022967"/>
    </source>
</evidence>
<evidence type="ECO:0000313" key="15">
    <source>
        <dbReference type="Proteomes" id="UP000197215"/>
    </source>
</evidence>
<comment type="similarity">
    <text evidence="2 10">Belongs to the complex I 75 kDa subunit family.</text>
</comment>
<dbReference type="GO" id="GO:0016651">
    <property type="term" value="F:oxidoreductase activity, acting on NAD(P)H"/>
    <property type="evidence" value="ECO:0007669"/>
    <property type="project" value="InterPro"/>
</dbReference>
<evidence type="ECO:0000259" key="11">
    <source>
        <dbReference type="PROSITE" id="PS51085"/>
    </source>
</evidence>
<dbReference type="PROSITE" id="PS51839">
    <property type="entry name" value="4FE4S_HC3"/>
    <property type="match status" value="1"/>
</dbReference>
<evidence type="ECO:0000256" key="1">
    <source>
        <dbReference type="ARBA" id="ARBA00001966"/>
    </source>
</evidence>
<feature type="domain" description="4Fe-4S His(Cys)3-ligated-type" evidence="13">
    <location>
        <begin position="78"/>
        <end position="117"/>
    </location>
</feature>
<dbReference type="GO" id="GO:0046872">
    <property type="term" value="F:metal ion binding"/>
    <property type="evidence" value="ECO:0007669"/>
    <property type="project" value="UniProtKB-UniRule"/>
</dbReference>
<evidence type="ECO:0000256" key="4">
    <source>
        <dbReference type="ARBA" id="ARBA00022723"/>
    </source>
</evidence>
<keyword evidence="10" id="KW-0874">Quinone</keyword>
<dbReference type="InterPro" id="IPR006656">
    <property type="entry name" value="Mopterin_OxRdtase"/>
</dbReference>
<evidence type="ECO:0000256" key="7">
    <source>
        <dbReference type="ARBA" id="ARBA00023014"/>
    </source>
</evidence>
<dbReference type="GO" id="GO:0042773">
    <property type="term" value="P:ATP synthesis coupled electron transport"/>
    <property type="evidence" value="ECO:0007669"/>
    <property type="project" value="InterPro"/>
</dbReference>
<dbReference type="PROSITE" id="PS00643">
    <property type="entry name" value="COMPLEX1_75K_3"/>
    <property type="match status" value="1"/>
</dbReference>
<dbReference type="EC" id="7.1.1.-" evidence="10"/>
<dbReference type="GO" id="GO:0051539">
    <property type="term" value="F:4 iron, 4 sulfur cluster binding"/>
    <property type="evidence" value="ECO:0007669"/>
    <property type="project" value="UniProtKB-KW"/>
</dbReference>
<reference evidence="14 15" key="1">
    <citation type="submission" date="2017-06" db="EMBL/GenBank/DDBJ databases">
        <authorList>
            <person name="Kim H.J."/>
            <person name="Triplett B.A."/>
        </authorList>
    </citation>
    <scope>NUCLEOTIDE SEQUENCE [LARGE SCALE GENOMIC DNA]</scope>
    <source>
        <strain evidence="14 15">MWH-VicM1</strain>
    </source>
</reference>
<evidence type="ECO:0000259" key="12">
    <source>
        <dbReference type="PROSITE" id="PS51669"/>
    </source>
</evidence>
<dbReference type="PROSITE" id="PS51085">
    <property type="entry name" value="2FE2S_FER_2"/>
    <property type="match status" value="1"/>
</dbReference>
<name>A0A212U2G1_9BURK</name>
<dbReference type="GO" id="GO:0008137">
    <property type="term" value="F:NADH dehydrogenase (ubiquinone) activity"/>
    <property type="evidence" value="ECO:0007669"/>
    <property type="project" value="UniProtKB-UniRule"/>
</dbReference>
<dbReference type="Gene3D" id="3.30.70.20">
    <property type="match status" value="1"/>
</dbReference>
<comment type="function">
    <text evidence="10">NDH-1 shuttles electrons from NADH, via FMN and iron-sulfur (Fe-S) centers, to quinones in the respiratory chain. Couples the redox reaction to proton translocation (for every two electrons transferred, four hydrogen ions are translocated across the cytoplasmic membrane), and thus conserves the redox energy in a proton gradient.</text>
</comment>
<dbReference type="SUPFAM" id="SSF54862">
    <property type="entry name" value="4Fe-4S ferredoxins"/>
    <property type="match status" value="1"/>
</dbReference>
<keyword evidence="3 10" id="KW-0004">4Fe-4S</keyword>
<evidence type="ECO:0000256" key="8">
    <source>
        <dbReference type="ARBA" id="ARBA00023027"/>
    </source>
</evidence>
<protein>
    <recommendedName>
        <fullName evidence="10">NADH-quinone oxidoreductase</fullName>
        <ecNumber evidence="10">7.1.1.-</ecNumber>
    </recommendedName>
</protein>
<evidence type="ECO:0000256" key="2">
    <source>
        <dbReference type="ARBA" id="ARBA00005404"/>
    </source>
</evidence>
<dbReference type="InterPro" id="IPR036010">
    <property type="entry name" value="2Fe-2S_ferredoxin-like_sf"/>
</dbReference>
<dbReference type="Pfam" id="PF10588">
    <property type="entry name" value="NADH-G_4Fe-4S_3"/>
    <property type="match status" value="1"/>
</dbReference>
<organism evidence="14 15">
    <name type="scientific">Polynucleobacter victoriensis</name>
    <dbReference type="NCBI Taxonomy" id="2049319"/>
    <lineage>
        <taxon>Bacteria</taxon>
        <taxon>Pseudomonadati</taxon>
        <taxon>Pseudomonadota</taxon>
        <taxon>Betaproteobacteria</taxon>
        <taxon>Burkholderiales</taxon>
        <taxon>Burkholderiaceae</taxon>
        <taxon>Polynucleobacter</taxon>
    </lineage>
</organism>
<dbReference type="InterPro" id="IPR000283">
    <property type="entry name" value="NADH_UbQ_OxRdtase_75kDa_su_CS"/>
</dbReference>
<dbReference type="Gene3D" id="3.10.20.740">
    <property type="match status" value="1"/>
</dbReference>
<dbReference type="GO" id="GO:0048038">
    <property type="term" value="F:quinone binding"/>
    <property type="evidence" value="ECO:0007669"/>
    <property type="project" value="UniProtKB-UniRule"/>
</dbReference>
<keyword evidence="15" id="KW-1185">Reference proteome</keyword>
<dbReference type="SUPFAM" id="SSF53706">
    <property type="entry name" value="Formate dehydrogenase/DMSO reductase, domains 1-3"/>
    <property type="match status" value="1"/>
</dbReference>
<evidence type="ECO:0000256" key="6">
    <source>
        <dbReference type="ARBA" id="ARBA00023004"/>
    </source>
</evidence>
<dbReference type="GO" id="GO:0051537">
    <property type="term" value="F:2 iron, 2 sulfur cluster binding"/>
    <property type="evidence" value="ECO:0007669"/>
    <property type="project" value="UniProtKB-UniRule"/>
</dbReference>
<sequence length="768" mass="81861">MVEIEIDGKAVEVQQGSMVMDAAKKLGTHIPHFCYHKKLSIAANCRMCLVEVEKAPKPLPACATPVTPGMKVHTHSEKAVQAQKSVMEFLLINHPLDCPICDQGGECQLQDLAVGYGKTTSRYSEEKRVVFHKNVGPLISMEEMSRCIHCTRCVRFGQEIAGVMELGMLNRGEHSEITSFVGKSVDSELSGNMIDLCPVGALTSKPFRYSARTWELGRKRSVSPHDSLGSNVVLQTKANQVLRTVPLENEAINECWISDKDRFAYEGLNGADRLKKPMVKQDNRWIETDWEAALDYASRSLNSIKADHGSDAIAALAHPMASVEELHLLKKVLSGLGSQNIETRLRQQDVSGAAKAPWLGMKIAEVGQLQRAFFIGSFLRKDQPLLAARVRAATKRGLKVTRLGASSEDWLMPVAASAQVAPSNWPAELAGVAAAVAQAKGINAPSNANVSASAKAIADSLLSGERKAVFLGAAAMAHPQFAQLHAYAQFIAANTDATLGFLPEGGNSVGAHVVQAISSAGVEGILAKDLKAVVLLGLEPSADLANPQAAKATLAKAGTVIAMTAFDSPELREVADVLLPVTPYSETSGSYINAEGTLQSVQAAVRPLGDARPAWKVLRVLGNLLNLDNFYFNSSEEVLGEAVPTDFAAKLSNTTTVAPAVTSLFTPAVERLADVAIHSSDAIVRRAPALQLTQDAKRAIKLGVPSSLFMQLGLKEGDAVKVSQSGLSVTMPATEEKALADGVVRLSAATSVSAQLGSMFGLLTVERV</sequence>
<dbReference type="Pfam" id="PF22117">
    <property type="entry name" value="Fer4_Nqo3"/>
    <property type="match status" value="1"/>
</dbReference>
<keyword evidence="8 10" id="KW-0520">NAD</keyword>
<dbReference type="GO" id="GO:0016020">
    <property type="term" value="C:membrane"/>
    <property type="evidence" value="ECO:0007669"/>
    <property type="project" value="InterPro"/>
</dbReference>
<dbReference type="EMBL" id="FYEX01000002">
    <property type="protein sequence ID" value="SNC72439.1"/>
    <property type="molecule type" value="Genomic_DNA"/>
</dbReference>